<dbReference type="PANTHER" id="PTHR34848">
    <property type="match status" value="1"/>
</dbReference>
<evidence type="ECO:0000313" key="17">
    <source>
        <dbReference type="EMBL" id="SJN10286.1"/>
    </source>
</evidence>
<comment type="pathway">
    <text evidence="6 14">Cofactor biosynthesis; adenosylcobalamin biosynthesis; adenosylcobalamin from cob(II)yrinate a,c-diamide: step 5/7.</text>
</comment>
<feature type="binding site" evidence="16">
    <location>
        <position position="62"/>
    </location>
    <ligand>
        <name>GTP</name>
        <dbReference type="ChEBI" id="CHEBI:37565"/>
    </ligand>
</feature>
<keyword evidence="17" id="KW-0548">Nucleotidyltransferase</keyword>
<keyword evidence="13 14" id="KW-0342">GTP-binding</keyword>
<keyword evidence="8 14" id="KW-0169">Cobalamin biosynthesis</keyword>
<evidence type="ECO:0000256" key="5">
    <source>
        <dbReference type="ARBA" id="ARBA00004692"/>
    </source>
</evidence>
<comment type="catalytic activity">
    <reaction evidence="1 14">
        <text>adenosylcob(III)inamide + ATP = adenosylcob(III)inamide phosphate + ADP + H(+)</text>
        <dbReference type="Rhea" id="RHEA:15769"/>
        <dbReference type="ChEBI" id="CHEBI:2480"/>
        <dbReference type="ChEBI" id="CHEBI:15378"/>
        <dbReference type="ChEBI" id="CHEBI:30616"/>
        <dbReference type="ChEBI" id="CHEBI:58502"/>
        <dbReference type="ChEBI" id="CHEBI:456216"/>
        <dbReference type="EC" id="2.7.1.156"/>
    </reaction>
</comment>
<evidence type="ECO:0000256" key="10">
    <source>
        <dbReference type="ARBA" id="ARBA00022741"/>
    </source>
</evidence>
<evidence type="ECO:0000313" key="18">
    <source>
        <dbReference type="Proteomes" id="UP000196331"/>
    </source>
</evidence>
<keyword evidence="11 14" id="KW-0418">Kinase</keyword>
<accession>A0A1R4HS14</accession>
<evidence type="ECO:0000256" key="1">
    <source>
        <dbReference type="ARBA" id="ARBA00000312"/>
    </source>
</evidence>
<dbReference type="AlphaFoldDB" id="A0A1R4HS14"/>
<feature type="binding site" evidence="16">
    <location>
        <begin position="34"/>
        <end position="36"/>
    </location>
    <ligand>
        <name>GTP</name>
        <dbReference type="ChEBI" id="CHEBI:37565"/>
    </ligand>
</feature>
<evidence type="ECO:0000256" key="15">
    <source>
        <dbReference type="PIRSR" id="PIRSR006135-1"/>
    </source>
</evidence>
<comment type="similarity">
    <text evidence="7 14">Belongs to the CobU/CobP family.</text>
</comment>
<gene>
    <name evidence="17" type="ORF">CZ787_03310</name>
</gene>
<evidence type="ECO:0000256" key="14">
    <source>
        <dbReference type="PIRNR" id="PIRNR006135"/>
    </source>
</evidence>
<evidence type="ECO:0000256" key="7">
    <source>
        <dbReference type="ARBA" id="ARBA00007490"/>
    </source>
</evidence>
<evidence type="ECO:0000256" key="11">
    <source>
        <dbReference type="ARBA" id="ARBA00022777"/>
    </source>
</evidence>
<keyword evidence="10 14" id="KW-0547">Nucleotide-binding</keyword>
<evidence type="ECO:0000256" key="9">
    <source>
        <dbReference type="ARBA" id="ARBA00022679"/>
    </source>
</evidence>
<dbReference type="GO" id="GO:0005524">
    <property type="term" value="F:ATP binding"/>
    <property type="evidence" value="ECO:0007669"/>
    <property type="project" value="UniProtKB-UniRule"/>
</dbReference>
<evidence type="ECO:0000256" key="16">
    <source>
        <dbReference type="PIRSR" id="PIRSR006135-2"/>
    </source>
</evidence>
<sequence>MIVFVSGGARSGKSAVAEQQVIKAANGSSCYYIATAEVYDAEMAARVARHQSARDMRWITMEAPVAIDQAIAQVPDGAAVLLDCLTLWASQVRYAGGLTDSQGKALLAKSVQDARSRGIHLVLVSNDLNEDLPSPDKELGSFLAFLQSLHCWLAAEANSVLEVVAGHAIEWKPKSDPS</sequence>
<protein>
    <recommendedName>
        <fullName evidence="14">Bifunctional adenosylcobalamin biosynthesis protein</fullName>
        <ecNumber evidence="14">2.7.1.156</ecNumber>
        <ecNumber evidence="14">2.7.7.62</ecNumber>
    </recommendedName>
</protein>
<feature type="binding site" evidence="16">
    <location>
        <position position="83"/>
    </location>
    <ligand>
        <name>GTP</name>
        <dbReference type="ChEBI" id="CHEBI:37565"/>
    </ligand>
</feature>
<dbReference type="OrthoDB" id="9788370at2"/>
<dbReference type="EC" id="2.7.7.62" evidence="14"/>
<dbReference type="GO" id="GO:0005525">
    <property type="term" value="F:GTP binding"/>
    <property type="evidence" value="ECO:0007669"/>
    <property type="project" value="UniProtKB-UniRule"/>
</dbReference>
<comment type="catalytic activity">
    <reaction evidence="3">
        <text>adenosylcob(III)inamide + GTP = adenosylcob(III)inamide phosphate + GDP + H(+)</text>
        <dbReference type="Rhea" id="RHEA:15765"/>
        <dbReference type="ChEBI" id="CHEBI:2480"/>
        <dbReference type="ChEBI" id="CHEBI:15378"/>
        <dbReference type="ChEBI" id="CHEBI:37565"/>
        <dbReference type="ChEBI" id="CHEBI:58189"/>
        <dbReference type="ChEBI" id="CHEBI:58502"/>
        <dbReference type="EC" id="2.7.1.156"/>
    </reaction>
</comment>
<dbReference type="PANTHER" id="PTHR34848:SF1">
    <property type="entry name" value="BIFUNCTIONAL ADENOSYLCOBALAMIN BIOSYNTHESIS PROTEIN COBU"/>
    <property type="match status" value="1"/>
</dbReference>
<feature type="active site" description="GMP-histidine intermediate" evidence="15">
    <location>
        <position position="50"/>
    </location>
</feature>
<evidence type="ECO:0000256" key="3">
    <source>
        <dbReference type="ARBA" id="ARBA00001522"/>
    </source>
</evidence>
<reference evidence="17 18" key="1">
    <citation type="submission" date="2017-02" db="EMBL/GenBank/DDBJ databases">
        <authorList>
            <person name="Dridi B."/>
        </authorList>
    </citation>
    <scope>NUCLEOTIDE SEQUENCE [LARGE SCALE GENOMIC DNA]</scope>
    <source>
        <strain evidence="17 18">JB380</strain>
    </source>
</reference>
<keyword evidence="9 14" id="KW-0808">Transferase</keyword>
<dbReference type="PIRSF" id="PIRSF006135">
    <property type="entry name" value="CobU"/>
    <property type="match status" value="1"/>
</dbReference>
<dbReference type="Pfam" id="PF02283">
    <property type="entry name" value="CobU"/>
    <property type="match status" value="1"/>
</dbReference>
<dbReference type="Proteomes" id="UP000196331">
    <property type="component" value="Unassembled WGS sequence"/>
</dbReference>
<dbReference type="GO" id="GO:0009236">
    <property type="term" value="P:cobalamin biosynthetic process"/>
    <property type="evidence" value="ECO:0007669"/>
    <property type="project" value="UniProtKB-UniRule"/>
</dbReference>
<comment type="catalytic activity">
    <reaction evidence="2 14">
        <text>adenosylcob(III)inamide phosphate + GTP + H(+) = adenosylcob(III)inamide-GDP + diphosphate</text>
        <dbReference type="Rhea" id="RHEA:22712"/>
        <dbReference type="ChEBI" id="CHEBI:15378"/>
        <dbReference type="ChEBI" id="CHEBI:33019"/>
        <dbReference type="ChEBI" id="CHEBI:37565"/>
        <dbReference type="ChEBI" id="CHEBI:58502"/>
        <dbReference type="ChEBI" id="CHEBI:60487"/>
        <dbReference type="EC" id="2.7.7.62"/>
    </reaction>
</comment>
<name>A0A1R4HS14_9GAMM</name>
<dbReference type="UniPathway" id="UPA00148">
    <property type="reaction ID" value="UER00236"/>
</dbReference>
<comment type="pathway">
    <text evidence="5 14">Cofactor biosynthesis; adenosylcobalamin biosynthesis; adenosylcobalamin from cob(II)yrinate a,c-diamide: step 6/7.</text>
</comment>
<organism evidence="17 18">
    <name type="scientific">Halomonas citrativorans</name>
    <dbReference type="NCBI Taxonomy" id="2742612"/>
    <lineage>
        <taxon>Bacteria</taxon>
        <taxon>Pseudomonadati</taxon>
        <taxon>Pseudomonadota</taxon>
        <taxon>Gammaproteobacteria</taxon>
        <taxon>Oceanospirillales</taxon>
        <taxon>Halomonadaceae</taxon>
        <taxon>Halomonas</taxon>
    </lineage>
</organism>
<dbReference type="InterPro" id="IPR027417">
    <property type="entry name" value="P-loop_NTPase"/>
</dbReference>
<evidence type="ECO:0000256" key="8">
    <source>
        <dbReference type="ARBA" id="ARBA00022573"/>
    </source>
</evidence>
<feature type="binding site" evidence="16">
    <location>
        <begin position="7"/>
        <end position="14"/>
    </location>
    <ligand>
        <name>GTP</name>
        <dbReference type="ChEBI" id="CHEBI:37565"/>
    </ligand>
</feature>
<dbReference type="EC" id="2.7.1.156" evidence="14"/>
<comment type="caution">
    <text evidence="17">The sequence shown here is derived from an EMBL/GenBank/DDBJ whole genome shotgun (WGS) entry which is preliminary data.</text>
</comment>
<comment type="function">
    <text evidence="4 14">Catalyzes ATP-dependent phosphorylation of adenosylcobinamide and addition of GMP to adenosylcobinamide phosphate.</text>
</comment>
<dbReference type="EMBL" id="FUKM01000013">
    <property type="protein sequence ID" value="SJN10286.1"/>
    <property type="molecule type" value="Genomic_DNA"/>
</dbReference>
<dbReference type="RefSeq" id="WP_087106133.1">
    <property type="nucleotide sequence ID" value="NZ_FUKM01000013.1"/>
</dbReference>
<dbReference type="Gene3D" id="3.40.50.300">
    <property type="entry name" value="P-loop containing nucleotide triphosphate hydrolases"/>
    <property type="match status" value="1"/>
</dbReference>
<evidence type="ECO:0000256" key="6">
    <source>
        <dbReference type="ARBA" id="ARBA00005159"/>
    </source>
</evidence>
<evidence type="ECO:0000256" key="13">
    <source>
        <dbReference type="ARBA" id="ARBA00023134"/>
    </source>
</evidence>
<dbReference type="GO" id="GO:0043752">
    <property type="term" value="F:adenosylcobinamide kinase activity"/>
    <property type="evidence" value="ECO:0007669"/>
    <property type="project" value="UniProtKB-EC"/>
</dbReference>
<keyword evidence="12 14" id="KW-0067">ATP-binding</keyword>
<evidence type="ECO:0000256" key="12">
    <source>
        <dbReference type="ARBA" id="ARBA00022840"/>
    </source>
</evidence>
<dbReference type="GO" id="GO:0008820">
    <property type="term" value="F:cobinamide phosphate guanylyltransferase activity"/>
    <property type="evidence" value="ECO:0007669"/>
    <property type="project" value="UniProtKB-UniRule"/>
</dbReference>
<proteinExistence type="inferred from homology"/>
<evidence type="ECO:0000256" key="4">
    <source>
        <dbReference type="ARBA" id="ARBA00003889"/>
    </source>
</evidence>
<evidence type="ECO:0000256" key="2">
    <source>
        <dbReference type="ARBA" id="ARBA00000711"/>
    </source>
</evidence>
<dbReference type="InterPro" id="IPR003203">
    <property type="entry name" value="CobU/CobP"/>
</dbReference>
<dbReference type="SUPFAM" id="SSF52540">
    <property type="entry name" value="P-loop containing nucleoside triphosphate hydrolases"/>
    <property type="match status" value="1"/>
</dbReference>